<dbReference type="Gene3D" id="3.40.50.10330">
    <property type="entry name" value="Probable inorganic polyphosphate/atp-NAD kinase, domain 1"/>
    <property type="match status" value="1"/>
</dbReference>
<dbReference type="InterPro" id="IPR001206">
    <property type="entry name" value="Diacylglycerol_kinase_cat_dom"/>
</dbReference>
<dbReference type="RefSeq" id="XP_012201968.1">
    <property type="nucleotide sequence ID" value="XM_012346578.1"/>
</dbReference>
<dbReference type="GO" id="GO:0016020">
    <property type="term" value="C:membrane"/>
    <property type="evidence" value="ECO:0007669"/>
    <property type="project" value="TreeGrafter"/>
</dbReference>
<feature type="compositionally biased region" description="Polar residues" evidence="5">
    <location>
        <begin position="51"/>
        <end position="72"/>
    </location>
</feature>
<dbReference type="Pfam" id="PF00781">
    <property type="entry name" value="DAGK_cat"/>
    <property type="match status" value="1"/>
</dbReference>
<evidence type="ECO:0000256" key="2">
    <source>
        <dbReference type="ARBA" id="ARBA00022741"/>
    </source>
</evidence>
<name>A0A067CDH5_SAPPC</name>
<dbReference type="GeneID" id="24129712"/>
<organism evidence="7 8">
    <name type="scientific">Saprolegnia parasitica (strain CBS 223.65)</name>
    <dbReference type="NCBI Taxonomy" id="695850"/>
    <lineage>
        <taxon>Eukaryota</taxon>
        <taxon>Sar</taxon>
        <taxon>Stramenopiles</taxon>
        <taxon>Oomycota</taxon>
        <taxon>Saprolegniomycetes</taxon>
        <taxon>Saprolegniales</taxon>
        <taxon>Saprolegniaceae</taxon>
        <taxon>Saprolegnia</taxon>
    </lineage>
</organism>
<dbReference type="VEuPathDB" id="FungiDB:SPRG_07439"/>
<feature type="region of interest" description="Disordered" evidence="5">
    <location>
        <begin position="1"/>
        <end position="29"/>
    </location>
</feature>
<reference evidence="7 8" key="1">
    <citation type="journal article" date="2013" name="PLoS Genet.">
        <title>Distinctive expansion of potential virulence genes in the genome of the oomycete fish pathogen Saprolegnia parasitica.</title>
        <authorList>
            <person name="Jiang R.H."/>
            <person name="de Bruijn I."/>
            <person name="Haas B.J."/>
            <person name="Belmonte R."/>
            <person name="Lobach L."/>
            <person name="Christie J."/>
            <person name="van den Ackerveken G."/>
            <person name="Bottin A."/>
            <person name="Bulone V."/>
            <person name="Diaz-Moreno S.M."/>
            <person name="Dumas B."/>
            <person name="Fan L."/>
            <person name="Gaulin E."/>
            <person name="Govers F."/>
            <person name="Grenville-Briggs L.J."/>
            <person name="Horner N.R."/>
            <person name="Levin J.Z."/>
            <person name="Mammella M."/>
            <person name="Meijer H.J."/>
            <person name="Morris P."/>
            <person name="Nusbaum C."/>
            <person name="Oome S."/>
            <person name="Phillips A.J."/>
            <person name="van Rooyen D."/>
            <person name="Rzeszutek E."/>
            <person name="Saraiva M."/>
            <person name="Secombes C.J."/>
            <person name="Seidl M.F."/>
            <person name="Snel B."/>
            <person name="Stassen J.H."/>
            <person name="Sykes S."/>
            <person name="Tripathy S."/>
            <person name="van den Berg H."/>
            <person name="Vega-Arreguin J.C."/>
            <person name="Wawra S."/>
            <person name="Young S.K."/>
            <person name="Zeng Q."/>
            <person name="Dieguez-Uribeondo J."/>
            <person name="Russ C."/>
            <person name="Tyler B.M."/>
            <person name="van West P."/>
        </authorList>
    </citation>
    <scope>NUCLEOTIDE SEQUENCE [LARGE SCALE GENOMIC DNA]</scope>
    <source>
        <strain evidence="7 8">CBS 223.65</strain>
    </source>
</reference>
<dbReference type="GO" id="GO:0005524">
    <property type="term" value="F:ATP binding"/>
    <property type="evidence" value="ECO:0007669"/>
    <property type="project" value="UniProtKB-KW"/>
</dbReference>
<accession>A0A067CDH5</accession>
<evidence type="ECO:0000256" key="3">
    <source>
        <dbReference type="ARBA" id="ARBA00022777"/>
    </source>
</evidence>
<evidence type="ECO:0000256" key="5">
    <source>
        <dbReference type="SAM" id="MobiDB-lite"/>
    </source>
</evidence>
<feature type="region of interest" description="Disordered" evidence="5">
    <location>
        <begin position="51"/>
        <end position="83"/>
    </location>
</feature>
<evidence type="ECO:0000313" key="7">
    <source>
        <dbReference type="EMBL" id="KDO27190.1"/>
    </source>
</evidence>
<dbReference type="PROSITE" id="PS50146">
    <property type="entry name" value="DAGK"/>
    <property type="match status" value="1"/>
</dbReference>
<dbReference type="AlphaFoldDB" id="A0A067CDH5"/>
<dbReference type="InterPro" id="IPR045540">
    <property type="entry name" value="YegS/DAGK_C"/>
</dbReference>
<dbReference type="GO" id="GO:0046512">
    <property type="term" value="P:sphingosine biosynthetic process"/>
    <property type="evidence" value="ECO:0007669"/>
    <property type="project" value="TreeGrafter"/>
</dbReference>
<evidence type="ECO:0000313" key="8">
    <source>
        <dbReference type="Proteomes" id="UP000030745"/>
    </source>
</evidence>
<dbReference type="KEGG" id="spar:SPRG_07439"/>
<gene>
    <name evidence="7" type="ORF">SPRG_07439</name>
</gene>
<feature type="domain" description="DAGKc" evidence="6">
    <location>
        <begin position="262"/>
        <end position="403"/>
    </location>
</feature>
<dbReference type="EMBL" id="KK583218">
    <property type="protein sequence ID" value="KDO27190.1"/>
    <property type="molecule type" value="Genomic_DNA"/>
</dbReference>
<keyword evidence="1" id="KW-0808">Transferase</keyword>
<keyword evidence="2" id="KW-0547">Nucleotide-binding</keyword>
<dbReference type="OMA" id="FRVHFFR"/>
<dbReference type="InterPro" id="IPR016064">
    <property type="entry name" value="NAD/diacylglycerol_kinase_sf"/>
</dbReference>
<dbReference type="InterPro" id="IPR050187">
    <property type="entry name" value="Lipid_Phosphate_FormReg"/>
</dbReference>
<sequence length="629" mass="69680">MSMAGALKKPLLVETQEPDEDVGAMASSYDADSANLDANLASAYKRMVSAKQSVSFGTPKSDTDSIRMSSAENGLGTPKSDFSSSRYSVSQFSNSNSRLSSASTSRVSLREAAKSLVSQRKLTIHDEEVRLPHPDDVRESIRMIHAHSRRDLPNECDMSTDVVIQKKTYTLALSRDLLVWSTGRKQVGCIETDDIVGAAPISGKKDAFRVHFFRKGKGRGAKALLRRPSTMDVQSRNEAIASGWITALQELVRWQARVPPATQMRKIRVVVNPHSGARRAPQIWENDVKPYFDLAGFDYHVDYTTYGGHAVDMGKEYSPEEGYEAIVFVSGDGTICEYMNGLLARPEDEWKQVVASTPISLISAGTQNAFGTGVGIPTTAAAVYCIIKRKLRPLDVITAIAEHDREVVHYSCCGLGWGVAADIAEESEKYRWMGTKRYAFLKIKRALFPRRHTGQIKYIPVLPEPTLRKYDDIKNEGADDQFDMEEGNIYDGLARLRSQSMARPVGAVRSPASARRYKDEAWVVERGNFIVVGAVNAAPDGVYCHPSDGCLDLMIVRKGNFFQTLHLLGLYLVGKELQSKQLTYKKIKALVIEQDQPNGCLNMDGEVLHGPGPFRMEVVPSLFKVLSEK</sequence>
<dbReference type="OrthoDB" id="3853857at2759"/>
<keyword evidence="4" id="KW-0067">ATP-binding</keyword>
<dbReference type="SMART" id="SM00046">
    <property type="entry name" value="DAGKc"/>
    <property type="match status" value="1"/>
</dbReference>
<dbReference type="Pfam" id="PF19279">
    <property type="entry name" value="YegS_C"/>
    <property type="match status" value="1"/>
</dbReference>
<dbReference type="STRING" id="695850.A0A067CDH5"/>
<keyword evidence="3" id="KW-0418">Kinase</keyword>
<dbReference type="GO" id="GO:0005737">
    <property type="term" value="C:cytoplasm"/>
    <property type="evidence" value="ECO:0007669"/>
    <property type="project" value="TreeGrafter"/>
</dbReference>
<protein>
    <recommendedName>
        <fullName evidence="6">DAGKc domain-containing protein</fullName>
    </recommendedName>
</protein>
<dbReference type="Proteomes" id="UP000030745">
    <property type="component" value="Unassembled WGS sequence"/>
</dbReference>
<evidence type="ECO:0000256" key="1">
    <source>
        <dbReference type="ARBA" id="ARBA00022679"/>
    </source>
</evidence>
<dbReference type="SUPFAM" id="SSF111331">
    <property type="entry name" value="NAD kinase/diacylglycerol kinase-like"/>
    <property type="match status" value="1"/>
</dbReference>
<dbReference type="PANTHER" id="PTHR12358:SF31">
    <property type="entry name" value="ACYLGLYCEROL KINASE, MITOCHONDRIAL"/>
    <property type="match status" value="1"/>
</dbReference>
<evidence type="ECO:0000256" key="4">
    <source>
        <dbReference type="ARBA" id="ARBA00022840"/>
    </source>
</evidence>
<dbReference type="InterPro" id="IPR017438">
    <property type="entry name" value="ATP-NAD_kinase_N"/>
</dbReference>
<keyword evidence="8" id="KW-1185">Reference proteome</keyword>
<evidence type="ECO:0000259" key="6">
    <source>
        <dbReference type="PROSITE" id="PS50146"/>
    </source>
</evidence>
<dbReference type="Gene3D" id="2.60.200.40">
    <property type="match status" value="1"/>
</dbReference>
<dbReference type="PANTHER" id="PTHR12358">
    <property type="entry name" value="SPHINGOSINE KINASE"/>
    <property type="match status" value="1"/>
</dbReference>
<proteinExistence type="predicted"/>
<dbReference type="GO" id="GO:0001727">
    <property type="term" value="F:lipid kinase activity"/>
    <property type="evidence" value="ECO:0007669"/>
    <property type="project" value="TreeGrafter"/>
</dbReference>